<evidence type="ECO:0000313" key="2">
    <source>
        <dbReference type="Proteomes" id="UP001600894"/>
    </source>
</evidence>
<proteinExistence type="predicted"/>
<evidence type="ECO:0000313" key="1">
    <source>
        <dbReference type="EMBL" id="GAA6268253.1"/>
    </source>
</evidence>
<name>A0ABQ0AW61_9FIRM</name>
<comment type="caution">
    <text evidence="1">The sequence shown here is derived from an EMBL/GenBank/DDBJ whole genome shotgun (WGS) entry which is preliminary data.</text>
</comment>
<dbReference type="Proteomes" id="UP001600894">
    <property type="component" value="Unassembled WGS sequence"/>
</dbReference>
<reference evidence="1 2" key="1">
    <citation type="submission" date="2024-04" db="EMBL/GenBank/DDBJ databases">
        <title>Defined microbial consortia suppress multidrug-resistant proinflammatory Enterobacteriaceae via ecological control.</title>
        <authorList>
            <person name="Furuichi M."/>
            <person name="Kawaguchi T."/>
            <person name="Pust M."/>
            <person name="Yasuma K."/>
            <person name="Plichta D."/>
            <person name="Hasegawa N."/>
            <person name="Ohya T."/>
            <person name="Bhattarai S."/>
            <person name="Sasajima S."/>
            <person name="Aoto Y."/>
            <person name="Tuganbaev T."/>
            <person name="Yaginuma M."/>
            <person name="Ueda M."/>
            <person name="Okahashi N."/>
            <person name="Amafuji K."/>
            <person name="Kiridooshi Y."/>
            <person name="Sugita K."/>
            <person name="Strazar M."/>
            <person name="Skelly A."/>
            <person name="Suda W."/>
            <person name="Hattori M."/>
            <person name="Nakamoto N."/>
            <person name="Caballero S."/>
            <person name="Norman J."/>
            <person name="Olle B."/>
            <person name="Tanoue T."/>
            <person name="Arita M."/>
            <person name="Bucci V."/>
            <person name="Atarashi K."/>
            <person name="Xavier R."/>
            <person name="Honda K."/>
        </authorList>
    </citation>
    <scope>NUCLEOTIDE SEQUENCE [LARGE SCALE GENOMIC DNA]</scope>
    <source>
        <strain evidence="2">f13</strain>
    </source>
</reference>
<accession>A0ABQ0AW61</accession>
<sequence>MADGERYPFGSFGNSLDIFIRFVEKEREETPGKQECRSKGAPACFFVFVCQYGRGRHKGRSGEGAFGSGGDGGKCL</sequence>
<gene>
    <name evidence="1" type="ORF">F130042H8_13130</name>
</gene>
<dbReference type="EMBL" id="BAABXL010000001">
    <property type="protein sequence ID" value="GAA6268253.1"/>
    <property type="molecule type" value="Genomic_DNA"/>
</dbReference>
<organism evidence="1 2">
    <name type="scientific">Enterocloster alcoholdehydrogenati</name>
    <dbReference type="NCBI Taxonomy" id="2547410"/>
    <lineage>
        <taxon>Bacteria</taxon>
        <taxon>Bacillati</taxon>
        <taxon>Bacillota</taxon>
        <taxon>Clostridia</taxon>
        <taxon>Lachnospirales</taxon>
        <taxon>Lachnospiraceae</taxon>
        <taxon>Enterocloster</taxon>
    </lineage>
</organism>
<protein>
    <submittedName>
        <fullName evidence="1">Uncharacterized protein</fullName>
    </submittedName>
</protein>
<keyword evidence="2" id="KW-1185">Reference proteome</keyword>